<dbReference type="EMBL" id="BMVN01000182">
    <property type="protein sequence ID" value="GHA79678.1"/>
    <property type="molecule type" value="Genomic_DNA"/>
</dbReference>
<name>A0ABQ3DDP6_9ACTN</name>
<evidence type="ECO:0000313" key="1">
    <source>
        <dbReference type="EMBL" id="GHA79678.1"/>
    </source>
</evidence>
<gene>
    <name evidence="1" type="ORF">GCM10010345_95090</name>
</gene>
<sequence>MASPATAADAPQPKASPRASVVCSVVPIDATIRSTPGGQTVGTMHSGDRFRVDNFNDNVWVIGAGYRLDTGYLIAAGYTLRSNLICNL</sequence>
<dbReference type="Proteomes" id="UP000653644">
    <property type="component" value="Unassembled WGS sequence"/>
</dbReference>
<reference evidence="2" key="1">
    <citation type="journal article" date="2019" name="Int. J. Syst. Evol. Microbiol.">
        <title>The Global Catalogue of Microorganisms (GCM) 10K type strain sequencing project: providing services to taxonomists for standard genome sequencing and annotation.</title>
        <authorList>
            <consortium name="The Broad Institute Genomics Platform"/>
            <consortium name="The Broad Institute Genome Sequencing Center for Infectious Disease"/>
            <person name="Wu L."/>
            <person name="Ma J."/>
        </authorList>
    </citation>
    <scope>NUCLEOTIDE SEQUENCE [LARGE SCALE GENOMIC DNA]</scope>
    <source>
        <strain evidence="2">JCM 4733</strain>
    </source>
</reference>
<evidence type="ECO:0000313" key="2">
    <source>
        <dbReference type="Proteomes" id="UP000653644"/>
    </source>
</evidence>
<evidence type="ECO:0008006" key="3">
    <source>
        <dbReference type="Google" id="ProtNLM"/>
    </source>
</evidence>
<comment type="caution">
    <text evidence="1">The sequence shown here is derived from an EMBL/GenBank/DDBJ whole genome shotgun (WGS) entry which is preliminary data.</text>
</comment>
<organism evidence="1 2">
    <name type="scientific">Streptomyces canarius</name>
    <dbReference type="NCBI Taxonomy" id="285453"/>
    <lineage>
        <taxon>Bacteria</taxon>
        <taxon>Bacillati</taxon>
        <taxon>Actinomycetota</taxon>
        <taxon>Actinomycetes</taxon>
        <taxon>Kitasatosporales</taxon>
        <taxon>Streptomycetaceae</taxon>
        <taxon>Streptomyces</taxon>
    </lineage>
</organism>
<accession>A0ABQ3DDP6</accession>
<proteinExistence type="predicted"/>
<keyword evidence="2" id="KW-1185">Reference proteome</keyword>
<protein>
    <recommendedName>
        <fullName evidence="3">SH3b domain-containing protein</fullName>
    </recommendedName>
</protein>